<dbReference type="PROSITE" id="PS00211">
    <property type="entry name" value="ABC_TRANSPORTER_1"/>
    <property type="match status" value="1"/>
</dbReference>
<dbReference type="PROSITE" id="PS50893">
    <property type="entry name" value="ABC_TRANSPORTER_2"/>
    <property type="match status" value="2"/>
</dbReference>
<comment type="cofactor">
    <cofactor evidence="1">
        <name>pyruvate</name>
        <dbReference type="ChEBI" id="CHEBI:15361"/>
    </cofactor>
</comment>
<dbReference type="Pfam" id="PF02666">
    <property type="entry name" value="PS_Dcarbxylase"/>
    <property type="match status" value="1"/>
</dbReference>
<evidence type="ECO:0000256" key="8">
    <source>
        <dbReference type="ARBA" id="ARBA00022793"/>
    </source>
</evidence>
<feature type="transmembrane region" description="Helical" evidence="17">
    <location>
        <begin position="1020"/>
        <end position="1043"/>
    </location>
</feature>
<dbReference type="InterPro" id="IPR003593">
    <property type="entry name" value="AAA+_ATPase"/>
</dbReference>
<dbReference type="FunFam" id="3.40.50.300:FF:001345">
    <property type="entry name" value="Related to ABC transporter"/>
    <property type="match status" value="1"/>
</dbReference>
<evidence type="ECO:0000256" key="7">
    <source>
        <dbReference type="ARBA" id="ARBA00022741"/>
    </source>
</evidence>
<evidence type="ECO:0000256" key="17">
    <source>
        <dbReference type="SAM" id="Phobius"/>
    </source>
</evidence>
<keyword evidence="17" id="KW-0812">Transmembrane</keyword>
<keyword evidence="6" id="KW-0677">Repeat</keyword>
<dbReference type="GO" id="GO:0006646">
    <property type="term" value="P:phosphatidylethanolamine biosynthetic process"/>
    <property type="evidence" value="ECO:0007669"/>
    <property type="project" value="UniProtKB-UniPathway"/>
</dbReference>
<dbReference type="InterPro" id="IPR026082">
    <property type="entry name" value="ABCA"/>
</dbReference>
<comment type="pathway">
    <text evidence="15">Phospholipid metabolism; phosphatidylethanolamine biosynthesis.</text>
</comment>
<keyword evidence="20" id="KW-1185">Reference proteome</keyword>
<reference evidence="19 20" key="1">
    <citation type="submission" date="2015-07" db="EMBL/GenBank/DDBJ databases">
        <title>Comparative genomics of the Sigatoka disease complex on banana suggests a link between parallel evolutionary changes in Pseudocercospora fijiensis and Pseudocercospora eumusae and increased virulence on the banana host.</title>
        <authorList>
            <person name="Chang T.-C."/>
            <person name="Salvucci A."/>
            <person name="Crous P.W."/>
            <person name="Stergiopoulos I."/>
        </authorList>
    </citation>
    <scope>NUCLEOTIDE SEQUENCE [LARGE SCALE GENOMIC DNA]</scope>
    <source>
        <strain evidence="19 20">CBS 116634</strain>
    </source>
</reference>
<feature type="transmembrane region" description="Helical" evidence="17">
    <location>
        <begin position="363"/>
        <end position="386"/>
    </location>
</feature>
<evidence type="ECO:0000256" key="3">
    <source>
        <dbReference type="ARBA" id="ARBA00012243"/>
    </source>
</evidence>
<keyword evidence="11" id="KW-0594">Phospholipid biosynthesis</keyword>
<keyword evidence="10" id="KW-0443">Lipid metabolism</keyword>
<comment type="pathway">
    <text evidence="2">Lipid metabolism.</text>
</comment>
<keyword evidence="17" id="KW-0472">Membrane</keyword>
<feature type="transmembrane region" description="Helical" evidence="17">
    <location>
        <begin position="218"/>
        <end position="243"/>
    </location>
</feature>
<dbReference type="SUPFAM" id="SSF52540">
    <property type="entry name" value="P-loop containing nucleoside triphosphate hydrolases"/>
    <property type="match status" value="2"/>
</dbReference>
<feature type="transmembrane region" description="Helical" evidence="17">
    <location>
        <begin position="309"/>
        <end position="331"/>
    </location>
</feature>
<dbReference type="STRING" id="113226.A0A139ITR8"/>
<dbReference type="InterPro" id="IPR003817">
    <property type="entry name" value="PS_Dcarbxylase"/>
</dbReference>
<protein>
    <recommendedName>
        <fullName evidence="3">phosphatidylserine decarboxylase</fullName>
        <ecNumber evidence="3">4.1.1.65</ecNumber>
    </recommendedName>
</protein>
<evidence type="ECO:0000256" key="10">
    <source>
        <dbReference type="ARBA" id="ARBA00023098"/>
    </source>
</evidence>
<dbReference type="GO" id="GO:0140359">
    <property type="term" value="F:ABC-type transporter activity"/>
    <property type="evidence" value="ECO:0007669"/>
    <property type="project" value="InterPro"/>
</dbReference>
<dbReference type="InterPro" id="IPR017871">
    <property type="entry name" value="ABC_transporter-like_CS"/>
</dbReference>
<dbReference type="InterPro" id="IPR027417">
    <property type="entry name" value="P-loop_NTPase"/>
</dbReference>
<feature type="transmembrane region" description="Helical" evidence="17">
    <location>
        <begin position="1094"/>
        <end position="1114"/>
    </location>
</feature>
<dbReference type="GO" id="GO:0004609">
    <property type="term" value="F:phosphatidylserine decarboxylase activity"/>
    <property type="evidence" value="ECO:0007669"/>
    <property type="project" value="UniProtKB-EC"/>
</dbReference>
<feature type="transmembrane region" description="Helical" evidence="17">
    <location>
        <begin position="406"/>
        <end position="425"/>
    </location>
</feature>
<feature type="transmembrane region" description="Helical" evidence="17">
    <location>
        <begin position="23"/>
        <end position="44"/>
    </location>
</feature>
<feature type="transmembrane region" description="Helical" evidence="17">
    <location>
        <begin position="1049"/>
        <end position="1073"/>
    </location>
</feature>
<evidence type="ECO:0000313" key="19">
    <source>
        <dbReference type="EMBL" id="KXT17984.1"/>
    </source>
</evidence>
<dbReference type="GO" id="GO:0005319">
    <property type="term" value="F:lipid transporter activity"/>
    <property type="evidence" value="ECO:0007669"/>
    <property type="project" value="TreeGrafter"/>
</dbReference>
<dbReference type="PANTHER" id="PTHR19229">
    <property type="entry name" value="ATP-BINDING CASSETTE TRANSPORTER SUBFAMILY A ABCA"/>
    <property type="match status" value="1"/>
</dbReference>
<feature type="region of interest" description="Disordered" evidence="16">
    <location>
        <begin position="763"/>
        <end position="785"/>
    </location>
</feature>
<evidence type="ECO:0000256" key="6">
    <source>
        <dbReference type="ARBA" id="ARBA00022737"/>
    </source>
</evidence>
<dbReference type="InterPro" id="IPR003439">
    <property type="entry name" value="ABC_transporter-like_ATP-bd"/>
</dbReference>
<dbReference type="OrthoDB" id="8061355at2759"/>
<keyword evidence="5" id="KW-0444">Lipid biosynthesis</keyword>
<comment type="caution">
    <text evidence="19">The sequence shown here is derived from an EMBL/GenBank/DDBJ whole genome shotgun (WGS) entry which is preliminary data.</text>
</comment>
<feature type="domain" description="ABC transporter" evidence="18">
    <location>
        <begin position="454"/>
        <end position="691"/>
    </location>
</feature>
<dbReference type="SMART" id="SM00382">
    <property type="entry name" value="AAA"/>
    <property type="match status" value="2"/>
</dbReference>
<evidence type="ECO:0000256" key="15">
    <source>
        <dbReference type="ARBA" id="ARBA00024326"/>
    </source>
</evidence>
<evidence type="ECO:0000256" key="16">
    <source>
        <dbReference type="SAM" id="MobiDB-lite"/>
    </source>
</evidence>
<dbReference type="GO" id="GO:0016020">
    <property type="term" value="C:membrane"/>
    <property type="evidence" value="ECO:0007669"/>
    <property type="project" value="InterPro"/>
</dbReference>
<keyword evidence="12" id="KW-0456">Lyase</keyword>
<dbReference type="Proteomes" id="UP000073492">
    <property type="component" value="Unassembled WGS sequence"/>
</dbReference>
<evidence type="ECO:0000256" key="14">
    <source>
        <dbReference type="ARBA" id="ARBA00023317"/>
    </source>
</evidence>
<feature type="transmembrane region" description="Helical" evidence="17">
    <location>
        <begin position="337"/>
        <end position="356"/>
    </location>
</feature>
<evidence type="ECO:0000256" key="4">
    <source>
        <dbReference type="ARBA" id="ARBA00022448"/>
    </source>
</evidence>
<dbReference type="Gene3D" id="3.40.50.300">
    <property type="entry name" value="P-loop containing nucleotide triphosphate hydrolases"/>
    <property type="match status" value="2"/>
</dbReference>
<feature type="transmembrane region" description="Helical" evidence="17">
    <location>
        <begin position="284"/>
        <end position="302"/>
    </location>
</feature>
<keyword evidence="8" id="KW-0210">Decarboxylase</keyword>
<organism evidence="19 20">
    <name type="scientific">Pseudocercospora musae</name>
    <dbReference type="NCBI Taxonomy" id="113226"/>
    <lineage>
        <taxon>Eukaryota</taxon>
        <taxon>Fungi</taxon>
        <taxon>Dikarya</taxon>
        <taxon>Ascomycota</taxon>
        <taxon>Pezizomycotina</taxon>
        <taxon>Dothideomycetes</taxon>
        <taxon>Dothideomycetidae</taxon>
        <taxon>Mycosphaerellales</taxon>
        <taxon>Mycosphaerellaceae</taxon>
        <taxon>Pseudocercospora</taxon>
    </lineage>
</organism>
<dbReference type="GO" id="GO:0016887">
    <property type="term" value="F:ATP hydrolysis activity"/>
    <property type="evidence" value="ECO:0007669"/>
    <property type="project" value="InterPro"/>
</dbReference>
<proteinExistence type="predicted"/>
<feature type="transmembrane region" description="Helical" evidence="17">
    <location>
        <begin position="978"/>
        <end position="999"/>
    </location>
</feature>
<evidence type="ECO:0000256" key="2">
    <source>
        <dbReference type="ARBA" id="ARBA00005189"/>
    </source>
</evidence>
<evidence type="ECO:0000256" key="1">
    <source>
        <dbReference type="ARBA" id="ARBA00001928"/>
    </source>
</evidence>
<evidence type="ECO:0000256" key="11">
    <source>
        <dbReference type="ARBA" id="ARBA00023209"/>
    </source>
</evidence>
<keyword evidence="9" id="KW-0067">ATP-binding</keyword>
<dbReference type="EMBL" id="LFZO01000012">
    <property type="protein sequence ID" value="KXT17984.1"/>
    <property type="molecule type" value="Genomic_DNA"/>
</dbReference>
<keyword evidence="17" id="KW-1133">Transmembrane helix</keyword>
<keyword evidence="13" id="KW-1208">Phospholipid metabolism</keyword>
<evidence type="ECO:0000256" key="12">
    <source>
        <dbReference type="ARBA" id="ARBA00023239"/>
    </source>
</evidence>
<accession>A0A139ITR8</accession>
<dbReference type="Pfam" id="PF00005">
    <property type="entry name" value="ABC_tran"/>
    <property type="match status" value="2"/>
</dbReference>
<feature type="transmembrane region" description="Helical" evidence="17">
    <location>
        <begin position="818"/>
        <end position="838"/>
    </location>
</feature>
<evidence type="ECO:0000256" key="13">
    <source>
        <dbReference type="ARBA" id="ARBA00023264"/>
    </source>
</evidence>
<dbReference type="PANTHER" id="PTHR19229:SF36">
    <property type="entry name" value="ATP-BINDING CASSETTE SUB-FAMILY A MEMBER 2"/>
    <property type="match status" value="1"/>
</dbReference>
<dbReference type="NCBIfam" id="TIGR00163">
    <property type="entry name" value="PS_decarb"/>
    <property type="match status" value="1"/>
</dbReference>
<evidence type="ECO:0000259" key="18">
    <source>
        <dbReference type="PROSITE" id="PS50893"/>
    </source>
</evidence>
<dbReference type="GO" id="GO:0005524">
    <property type="term" value="F:ATP binding"/>
    <property type="evidence" value="ECO:0007669"/>
    <property type="project" value="UniProtKB-KW"/>
</dbReference>
<feature type="transmembrane region" description="Helical" evidence="17">
    <location>
        <begin position="1161"/>
        <end position="1184"/>
    </location>
</feature>
<feature type="domain" description="ABC transporter" evidence="18">
    <location>
        <begin position="1228"/>
        <end position="1455"/>
    </location>
</feature>
<dbReference type="InterPro" id="IPR033177">
    <property type="entry name" value="PSD-B"/>
</dbReference>
<evidence type="ECO:0000256" key="5">
    <source>
        <dbReference type="ARBA" id="ARBA00022516"/>
    </source>
</evidence>
<evidence type="ECO:0000256" key="9">
    <source>
        <dbReference type="ARBA" id="ARBA00022840"/>
    </source>
</evidence>
<keyword evidence="7" id="KW-0547">Nucleotide-binding</keyword>
<feature type="transmembrane region" description="Helical" evidence="17">
    <location>
        <begin position="1120"/>
        <end position="1140"/>
    </location>
</feature>
<dbReference type="CDD" id="cd03263">
    <property type="entry name" value="ABC_subfamily_A"/>
    <property type="match status" value="2"/>
</dbReference>
<keyword evidence="4" id="KW-0813">Transport</keyword>
<keyword evidence="14" id="KW-0670">Pyruvate</keyword>
<dbReference type="EC" id="4.1.1.65" evidence="3"/>
<evidence type="ECO:0000313" key="20">
    <source>
        <dbReference type="Proteomes" id="UP000073492"/>
    </source>
</evidence>
<name>A0A139ITR8_9PEZI</name>
<dbReference type="UniPathway" id="UPA00558"/>
<gene>
    <name evidence="19" type="ORF">AC579_9594</name>
</gene>
<sequence length="2040" mass="224970">MVFFRQVWTLCEKTLIIVFMRHWLGTLIRAFLAPVIFMFIVSYAKNFFVPPSDFGIGAPTALRSLREAVGASAGGRNLVVVVNNGSTASDIGAVTDALRGPITAQGKTFQVVENEQELLTLCPSSIRGVSPCFGAVVFESSPETGGLWNYTIRADGAFGQNIYVNTQNNDAEIYTLPLQRAIDAAIASQNSTTLPDGILQYPFTTKTPEERQRNITRLYMGSLIDILAVAYFIGIVGICYQLTGQMAQERELGMAQLIESMMPNKQRWMPQAARLLSLHISFDILYFPSWVIMGIIVAVLNYPTSGMGILVGYFIMSGLALASWSIAFAALFRKSQLSGITVTITSIVLAIIIQVIPPVGTGAAIILSLLFPSINYTLFIIYMAYWEQQNLGANLQEAPPTAPWRVPGYVFFIFCAIQIVVYPFIGSLIERVKYGTATKSRQLRYHPSEQPETVKISGLSKHYLPSWFSRNVWSRFSKNPPQIVKAVENVSYTVLKGQILVLLGANGSGKSTTLDTLAGLQKPTTGSIEMDATGGIGLCPQKNVLWNELTVYEHVRLFNRLKATGQTDTKAQLTELIHGCDLEQKINARSETLSGGQKRKCQLAMMLTGGSSLCMMDEVSSGLDPLSRRKIWDIILAERGRRSMLLTTHFLDEADLLSDDIVVMSKGNVVAHGSAVELKHHLGGGYRVRIYHEDEKELSEKLQATRKTVYHDQTVYHLNDSSEAARFVAELERHGVCDYQANGPTMEDVFLKLAEEVKDELEKGKEYDASPALSDGETAAPEESDKRLQLLPGRQLSFFAQTCVLFRKRTTILVRNEWPYLVGLLLPIIAAGLVTLFLQNFDPLSCEPANLVTTSNTFSLSSVLAFGADIPLGPAGQNLLPAVRELFPFLAANTSSLQLVDSLDAFTNYISTNYSSVTPGGIFEGNTPTFAWRGDYGMQYAIAAQNLMHNSLLDVPIFTSYQPFDEPWAPDAGQSLQFILYFGLAMSAFPGFFALYTNIERLRNVRALHYSNGIRAGPLWLAYTCFDFLIVLLVSAISVIIFVGTSSTLYAPGYLFVVFALYGLSATLMAYVVSLYTTSQLATFAFAAGGQCSFFLLYFIAYMCIITYAPAYAIDSYVNYANFTIALFFPSGNLLRSLLLSLNEFSLLCQGNEIASYPGDILVYGGPILYLIVQSIALFIWLVWYDSGWRPGFVARTKHKTSDAEEMDEMDAEVYAEAARVDDAKDELRVKHVTKAFGSFVAVHNVSFGIPHGETFALLGPNGAGKSTTIGLIRGDMRPSDRSSDILIEDTSIIDHRAAARANLGVCPQFDAMDQMTAIEHLRFYARARGVSDVEHNVEQVIHAVGLAPFKNRMAAKLSGGNKRKLSLGIALMGNPSVLLLDEPSSGMDAASKRVMWRTLAAVSTGRSLVITTHSMEEADALADRAGIMAKRMLALGTSDQLRKKHGDAYHVHVVHKNAPHSTEAEMGEMKSFIRSTFPHAQVENRVFHGQMRFSVPNDRTTQRAASSLLEEKSIDDKRGALTSIEPASGISNGISSLFHILETNKEKLGVEYYSVSQATLDQVFLSIVSKHNVMEENYARAHGQRKLTVWQKTKQGIATVYHNAEAPTAGAASHVVPSAQGQNGGGCNSPTRVSIHTTSTYDHCLTNCPISSAIMSSDVPGSFPKELPTEHLEAAEKALAHVTNKADKHDEDPKGHIHAPAAHKQSHAWFRSIFPYNSLEEFENAWHLGNYVLDRKTGKKSFEEMSIYVRLGMHLLYYGSQQEKALQWKRTQAMLKDQSVKMGKHYDAPESVDHILPFIESFNLQNTLSQLKEPDPKKYSTFNEFFARELKPDARPIDEPDNDRVVSSPADCRLTVFPTIDLAQKFWIKGFGFSLEALLKSKELAQSFDGGSINIARLAPQDYHRWHAPTSGIVESITDIPGTYYTVNPQAINEPGTLDVFCENKRSVMMLKRAATGSRVAIIAVGAMLVGSIRYNPGIQQGAEVKRGQCLGKFLYGGSTVIVLYPKNEIALDQDLVKNSTENVCETLSRVGERVGISP</sequence>